<keyword evidence="1" id="KW-0472">Membrane</keyword>
<reference evidence="2" key="2">
    <citation type="journal article" date="2015" name="Data Brief">
        <title>Shoot transcriptome of the giant reed, Arundo donax.</title>
        <authorList>
            <person name="Barrero R.A."/>
            <person name="Guerrero F.D."/>
            <person name="Moolhuijzen P."/>
            <person name="Goolsby J.A."/>
            <person name="Tidwell J."/>
            <person name="Bellgard S.E."/>
            <person name="Bellgard M.I."/>
        </authorList>
    </citation>
    <scope>NUCLEOTIDE SEQUENCE</scope>
    <source>
        <tissue evidence="2">Shoot tissue taken approximately 20 cm above the soil surface</tissue>
    </source>
</reference>
<proteinExistence type="predicted"/>
<keyword evidence="1" id="KW-1133">Transmembrane helix</keyword>
<feature type="transmembrane region" description="Helical" evidence="1">
    <location>
        <begin position="32"/>
        <end position="51"/>
    </location>
</feature>
<evidence type="ECO:0000256" key="1">
    <source>
        <dbReference type="SAM" id="Phobius"/>
    </source>
</evidence>
<name>A0A0A9CSQ7_ARUDO</name>
<keyword evidence="1" id="KW-0812">Transmembrane</keyword>
<evidence type="ECO:0000313" key="2">
    <source>
        <dbReference type="EMBL" id="JAD76430.1"/>
    </source>
</evidence>
<sequence length="71" mass="8466">MCKCCCLQLYHLICFLFHKYTYTQMTNVCSRFLYSFVVLIVVYYLCSSIWNSGAFERSLLMNFLKVAFVTF</sequence>
<protein>
    <submittedName>
        <fullName evidence="2">Uncharacterized protein</fullName>
    </submittedName>
</protein>
<organism evidence="2">
    <name type="scientific">Arundo donax</name>
    <name type="common">Giant reed</name>
    <name type="synonym">Donax arundinaceus</name>
    <dbReference type="NCBI Taxonomy" id="35708"/>
    <lineage>
        <taxon>Eukaryota</taxon>
        <taxon>Viridiplantae</taxon>
        <taxon>Streptophyta</taxon>
        <taxon>Embryophyta</taxon>
        <taxon>Tracheophyta</taxon>
        <taxon>Spermatophyta</taxon>
        <taxon>Magnoliopsida</taxon>
        <taxon>Liliopsida</taxon>
        <taxon>Poales</taxon>
        <taxon>Poaceae</taxon>
        <taxon>PACMAD clade</taxon>
        <taxon>Arundinoideae</taxon>
        <taxon>Arundineae</taxon>
        <taxon>Arundo</taxon>
    </lineage>
</organism>
<dbReference type="AlphaFoldDB" id="A0A0A9CSQ7"/>
<accession>A0A0A9CSQ7</accession>
<dbReference type="EMBL" id="GBRH01221465">
    <property type="protein sequence ID" value="JAD76430.1"/>
    <property type="molecule type" value="Transcribed_RNA"/>
</dbReference>
<reference evidence="2" key="1">
    <citation type="submission" date="2014-09" db="EMBL/GenBank/DDBJ databases">
        <authorList>
            <person name="Magalhaes I.L.F."/>
            <person name="Oliveira U."/>
            <person name="Santos F.R."/>
            <person name="Vidigal T.H.D.A."/>
            <person name="Brescovit A.D."/>
            <person name="Santos A.J."/>
        </authorList>
    </citation>
    <scope>NUCLEOTIDE SEQUENCE</scope>
    <source>
        <tissue evidence="2">Shoot tissue taken approximately 20 cm above the soil surface</tissue>
    </source>
</reference>